<dbReference type="PANTHER" id="PTHR43065">
    <property type="entry name" value="SENSOR HISTIDINE KINASE"/>
    <property type="match status" value="1"/>
</dbReference>
<evidence type="ECO:0000256" key="2">
    <source>
        <dbReference type="ARBA" id="ARBA00012438"/>
    </source>
</evidence>
<evidence type="ECO:0000256" key="1">
    <source>
        <dbReference type="ARBA" id="ARBA00000085"/>
    </source>
</evidence>
<accession>A0A1W1H6W3</accession>
<dbReference type="Gene3D" id="6.10.340.10">
    <property type="match status" value="1"/>
</dbReference>
<name>A0A1W1H6W3_9BACT</name>
<dbReference type="PROSITE" id="PS50109">
    <property type="entry name" value="HIS_KIN"/>
    <property type="match status" value="1"/>
</dbReference>
<dbReference type="InterPro" id="IPR036097">
    <property type="entry name" value="HisK_dim/P_sf"/>
</dbReference>
<evidence type="ECO:0000259" key="7">
    <source>
        <dbReference type="PROSITE" id="PS50109"/>
    </source>
</evidence>
<organism evidence="9 10">
    <name type="scientific">Desulfamplus magnetovallimortis</name>
    <dbReference type="NCBI Taxonomy" id="1246637"/>
    <lineage>
        <taxon>Bacteria</taxon>
        <taxon>Pseudomonadati</taxon>
        <taxon>Thermodesulfobacteriota</taxon>
        <taxon>Desulfobacteria</taxon>
        <taxon>Desulfobacterales</taxon>
        <taxon>Desulfobacteraceae</taxon>
        <taxon>Desulfamplus</taxon>
    </lineage>
</organism>
<dbReference type="InterPro" id="IPR004358">
    <property type="entry name" value="Sig_transdc_His_kin-like_C"/>
</dbReference>
<dbReference type="InterPro" id="IPR036890">
    <property type="entry name" value="HATPase_C_sf"/>
</dbReference>
<sequence>MLIKKFWNNLGITRKFSLIFSIMSGIIVLLCAISYLLLSTTHRQTVSEIGRSYHIQNIVLDMDRDIEKARRLKHELYLTLLTTTKNPSRDDFVKQVNIQLGRASKNSQLLRELVLNSNVNSELKKSHININLYYSIANRCQILFRNLLQHINEMISDKTGLQELLEEKRGELEEELKTWSNIRINNMFTQMQLHIKEYLITRQRPSMQSAINSAVYLERELHELPFIQKDALEPILDALQGYMDIAKKIPELDARIRTISNDFDLNTETLEPVSMNLVELARKDVELSQQKNKDMERLTGMIILMAALFGFLLVGFLAALIHMSITINIIRLTRIASELKEGNFDLHINCFQEMKSEHSGEKNNKGITSFNSSSSDSRPYHHTENNQLTENKIYTRNDELGLLWEAFSAMTHRLVELIDGLEQQVDERTKELVHSNISLKKEMKERQAAEKATRKLETQLRQSHKMEAIGTLAGGIAHDFNNILGIILGHCELAMDDIEEFNPVRLNLKEIKTATIRARDIVRQLLSFSRKNEHKKEQIKLHSIVMESIQLLRATIPSTIEIKLDLADEEGLIKADPSQIHQVIINLCTNAAHAMEMNGGALEINVKKVIFDSSIDIQFKKLKPGRYVQLTIKDTGSGIAPELIDKIFDPYFTTKEVGKGTGMGLSIVHGIITSHDGAISVYSEPGKGSRFTVLLPLIENIDMPLQEETEIIPTGDETILFIDDEPSMVFMAKKALEKLGYSVDTETDPTEALKRIYENPDRYQLVITDMTMPKMTGANLAKRIIKFCPKMPILLCTGFSINMNPQTAAETGIRRYIEKPLNRSELAMAVRSVLDESLPQKAKNM</sequence>
<dbReference type="SMART" id="SM00448">
    <property type="entry name" value="REC"/>
    <property type="match status" value="1"/>
</dbReference>
<dbReference type="Pfam" id="PF00072">
    <property type="entry name" value="Response_reg"/>
    <property type="match status" value="1"/>
</dbReference>
<dbReference type="PRINTS" id="PR00344">
    <property type="entry name" value="BCTRLSENSOR"/>
</dbReference>
<keyword evidence="6" id="KW-1133">Transmembrane helix</keyword>
<dbReference type="EC" id="2.7.13.3" evidence="2"/>
<keyword evidence="10" id="KW-1185">Reference proteome</keyword>
<reference evidence="9 10" key="1">
    <citation type="submission" date="2017-03" db="EMBL/GenBank/DDBJ databases">
        <authorList>
            <person name="Afonso C.L."/>
            <person name="Miller P.J."/>
            <person name="Scott M.A."/>
            <person name="Spackman E."/>
            <person name="Goraichik I."/>
            <person name="Dimitrov K.M."/>
            <person name="Suarez D.L."/>
            <person name="Swayne D.E."/>
        </authorList>
    </citation>
    <scope>NUCLEOTIDE SEQUENCE [LARGE SCALE GENOMIC DNA]</scope>
    <source>
        <strain evidence="9">PRJEB14757</strain>
    </source>
</reference>
<feature type="transmembrane region" description="Helical" evidence="6">
    <location>
        <begin position="298"/>
        <end position="321"/>
    </location>
</feature>
<dbReference type="InterPro" id="IPR003661">
    <property type="entry name" value="HisK_dim/P_dom"/>
</dbReference>
<evidence type="ECO:0000256" key="5">
    <source>
        <dbReference type="SAM" id="MobiDB-lite"/>
    </source>
</evidence>
<dbReference type="OrthoDB" id="5487437at2"/>
<dbReference type="Pfam" id="PF00512">
    <property type="entry name" value="HisKA"/>
    <property type="match status" value="1"/>
</dbReference>
<feature type="transmembrane region" description="Helical" evidence="6">
    <location>
        <begin position="16"/>
        <end position="38"/>
    </location>
</feature>
<feature type="modified residue" description="4-aspartylphosphate" evidence="4">
    <location>
        <position position="769"/>
    </location>
</feature>
<dbReference type="SUPFAM" id="SSF52172">
    <property type="entry name" value="CheY-like"/>
    <property type="match status" value="1"/>
</dbReference>
<feature type="region of interest" description="Disordered" evidence="5">
    <location>
        <begin position="357"/>
        <end position="389"/>
    </location>
</feature>
<keyword evidence="6" id="KW-0812">Transmembrane</keyword>
<evidence type="ECO:0000256" key="4">
    <source>
        <dbReference type="PROSITE-ProRule" id="PRU00169"/>
    </source>
</evidence>
<dbReference type="EMBL" id="FWEV01000034">
    <property type="protein sequence ID" value="SLM28221.1"/>
    <property type="molecule type" value="Genomic_DNA"/>
</dbReference>
<dbReference type="InterPro" id="IPR005467">
    <property type="entry name" value="His_kinase_dom"/>
</dbReference>
<keyword evidence="3 4" id="KW-0597">Phosphoprotein</keyword>
<keyword evidence="6" id="KW-0472">Membrane</keyword>
<dbReference type="RefSeq" id="WP_080804564.1">
    <property type="nucleotide sequence ID" value="NZ_LT828547.1"/>
</dbReference>
<dbReference type="CDD" id="cd00156">
    <property type="entry name" value="REC"/>
    <property type="match status" value="1"/>
</dbReference>
<evidence type="ECO:0000256" key="3">
    <source>
        <dbReference type="ARBA" id="ARBA00022553"/>
    </source>
</evidence>
<dbReference type="SUPFAM" id="SSF47384">
    <property type="entry name" value="Homodimeric domain of signal transducing histidine kinase"/>
    <property type="match status" value="1"/>
</dbReference>
<feature type="domain" description="Histidine kinase" evidence="7">
    <location>
        <begin position="475"/>
        <end position="699"/>
    </location>
</feature>
<evidence type="ECO:0000256" key="6">
    <source>
        <dbReference type="SAM" id="Phobius"/>
    </source>
</evidence>
<dbReference type="Gene3D" id="1.10.287.130">
    <property type="match status" value="1"/>
</dbReference>
<dbReference type="GO" id="GO:0000155">
    <property type="term" value="F:phosphorelay sensor kinase activity"/>
    <property type="evidence" value="ECO:0007669"/>
    <property type="project" value="InterPro"/>
</dbReference>
<dbReference type="InterPro" id="IPR001789">
    <property type="entry name" value="Sig_transdc_resp-reg_receiver"/>
</dbReference>
<dbReference type="Proteomes" id="UP000191931">
    <property type="component" value="Unassembled WGS sequence"/>
</dbReference>
<dbReference type="Pfam" id="PF02518">
    <property type="entry name" value="HATPase_c"/>
    <property type="match status" value="1"/>
</dbReference>
<dbReference type="Gene3D" id="3.40.50.2300">
    <property type="match status" value="1"/>
</dbReference>
<protein>
    <recommendedName>
        <fullName evidence="2">histidine kinase</fullName>
        <ecNumber evidence="2">2.7.13.3</ecNumber>
    </recommendedName>
</protein>
<dbReference type="PROSITE" id="PS50110">
    <property type="entry name" value="RESPONSE_REGULATORY"/>
    <property type="match status" value="1"/>
</dbReference>
<evidence type="ECO:0000313" key="9">
    <source>
        <dbReference type="EMBL" id="SLM28221.1"/>
    </source>
</evidence>
<keyword evidence="9" id="KW-0808">Transferase</keyword>
<gene>
    <name evidence="9" type="ORF">MTBBW1_1290002</name>
</gene>
<feature type="domain" description="Response regulatory" evidence="8">
    <location>
        <begin position="718"/>
        <end position="834"/>
    </location>
</feature>
<feature type="compositionally biased region" description="Polar residues" evidence="5">
    <location>
        <begin position="365"/>
        <end position="377"/>
    </location>
</feature>
<evidence type="ECO:0000259" key="8">
    <source>
        <dbReference type="PROSITE" id="PS50110"/>
    </source>
</evidence>
<evidence type="ECO:0000313" key="10">
    <source>
        <dbReference type="Proteomes" id="UP000191931"/>
    </source>
</evidence>
<dbReference type="SMART" id="SM00388">
    <property type="entry name" value="HisKA"/>
    <property type="match status" value="1"/>
</dbReference>
<dbReference type="SMART" id="SM00387">
    <property type="entry name" value="HATPase_c"/>
    <property type="match status" value="1"/>
</dbReference>
<dbReference type="CDD" id="cd00082">
    <property type="entry name" value="HisKA"/>
    <property type="match status" value="1"/>
</dbReference>
<comment type="catalytic activity">
    <reaction evidence="1">
        <text>ATP + protein L-histidine = ADP + protein N-phospho-L-histidine.</text>
        <dbReference type="EC" id="2.7.13.3"/>
    </reaction>
</comment>
<dbReference type="AlphaFoldDB" id="A0A1W1H6W3"/>
<dbReference type="InterPro" id="IPR003594">
    <property type="entry name" value="HATPase_dom"/>
</dbReference>
<dbReference type="PANTHER" id="PTHR43065:SF42">
    <property type="entry name" value="TWO-COMPONENT SENSOR PPRA"/>
    <property type="match status" value="1"/>
</dbReference>
<proteinExistence type="predicted"/>
<dbReference type="STRING" id="1246637.MTBBW1_1290002"/>
<keyword evidence="9" id="KW-0418">Kinase</keyword>
<dbReference type="InterPro" id="IPR011006">
    <property type="entry name" value="CheY-like_superfamily"/>
</dbReference>
<dbReference type="Gene3D" id="3.30.565.10">
    <property type="entry name" value="Histidine kinase-like ATPase, C-terminal domain"/>
    <property type="match status" value="1"/>
</dbReference>
<dbReference type="SUPFAM" id="SSF55874">
    <property type="entry name" value="ATPase domain of HSP90 chaperone/DNA topoisomerase II/histidine kinase"/>
    <property type="match status" value="1"/>
</dbReference>